<name>A0A2U1CFG1_9FIRM</name>
<dbReference type="Gene3D" id="1.20.1480.30">
    <property type="entry name" value="Designed four-helix bundle protein"/>
    <property type="match status" value="1"/>
</dbReference>
<evidence type="ECO:0000313" key="1">
    <source>
        <dbReference type="EMBL" id="PVY59658.1"/>
    </source>
</evidence>
<organism evidence="1 2">
    <name type="scientific">Intestinimonas butyriciproducens</name>
    <dbReference type="NCBI Taxonomy" id="1297617"/>
    <lineage>
        <taxon>Bacteria</taxon>
        <taxon>Bacillati</taxon>
        <taxon>Bacillota</taxon>
        <taxon>Clostridia</taxon>
        <taxon>Eubacteriales</taxon>
        <taxon>Intestinimonas</taxon>
    </lineage>
</organism>
<gene>
    <name evidence="1" type="ORF">C7373_101172</name>
</gene>
<protein>
    <submittedName>
        <fullName evidence="1">Uncharacterized protein</fullName>
    </submittedName>
</protein>
<comment type="caution">
    <text evidence="1">The sequence shown here is derived from an EMBL/GenBank/DDBJ whole genome shotgun (WGS) entry which is preliminary data.</text>
</comment>
<accession>A0A2U1CFG1</accession>
<dbReference type="EMBL" id="QEKK01000001">
    <property type="protein sequence ID" value="PVY59658.1"/>
    <property type="molecule type" value="Genomic_DNA"/>
</dbReference>
<reference evidence="1 2" key="1">
    <citation type="submission" date="2018-04" db="EMBL/GenBank/DDBJ databases">
        <title>Genomic Encyclopedia of Type Strains, Phase IV (KMG-IV): sequencing the most valuable type-strain genomes for metagenomic binning, comparative biology and taxonomic classification.</title>
        <authorList>
            <person name="Goeker M."/>
        </authorList>
    </citation>
    <scope>NUCLEOTIDE SEQUENCE [LARGE SCALE GENOMIC DNA]</scope>
    <source>
        <strain evidence="1 2">DSM 26588</strain>
    </source>
</reference>
<sequence>MSKTYVADKATLDSVKSTVENTNAKVVSVKTTVEDTGAKVGSVKTTVEDTGNKVASVKTTVEGTDTKVASVKTTVETTSGKVDNVQNTANNISSKADTILSELRGQRPKRYGYRVKESESNPSSRVEYLFDAVGMTPAGMNFSTGAFSYGSWADFWVVRDNFPCMVNNDGSVAYQLDPNNYAKRAVTGADSDVANTAFAGNAMSAIPLVWVKRYHENGYRYVIFCESQYDESYHAYAHTRPDGSITPFAYGAMFEGSKIDTKLRSLSGQAPVNSLNATQEVTAAQANGSAWTIETWAFWNLIHDLLVLLGKSTNIQAVFGQGHTTGGSSAADLLTTGALNTSGQFFGYSDTTHSVKVFHMENFWGDRWDRIVGLIYDNGTYKAKMTPEDGGYNLTGAGYEAIRKGINATATGGGWVKNAQQTEQGLFPTDLTGSDTTYDCDFHYYNPTIVSVPIVGGACADGSNCGRYLAVGAVSGAAGWYIGASLFLQNPS</sequence>
<dbReference type="Proteomes" id="UP000245778">
    <property type="component" value="Unassembled WGS sequence"/>
</dbReference>
<proteinExistence type="predicted"/>
<evidence type="ECO:0000313" key="2">
    <source>
        <dbReference type="Proteomes" id="UP000245778"/>
    </source>
</evidence>
<dbReference type="RefSeq" id="WP_116721419.1">
    <property type="nucleotide sequence ID" value="NZ_CP011524.1"/>
</dbReference>
<dbReference type="GeneID" id="93228093"/>
<dbReference type="OrthoDB" id="1779468at2"/>
<dbReference type="AlphaFoldDB" id="A0A2U1CFG1"/>